<reference evidence="6 7" key="1">
    <citation type="submission" date="2020-10" db="EMBL/GenBank/DDBJ databases">
        <title>Sequencing the genomes of 1000 actinobacteria strains.</title>
        <authorList>
            <person name="Klenk H.-P."/>
        </authorList>
    </citation>
    <scope>NUCLEOTIDE SEQUENCE [LARGE SCALE GENOMIC DNA]</scope>
    <source>
        <strain evidence="6 7">DSM 7307</strain>
    </source>
</reference>
<dbReference type="Pfam" id="PF00126">
    <property type="entry name" value="HTH_1"/>
    <property type="match status" value="1"/>
</dbReference>
<protein>
    <submittedName>
        <fullName evidence="6">DNA-binding transcriptional LysR family regulator</fullName>
    </submittedName>
</protein>
<dbReference type="SUPFAM" id="SSF46785">
    <property type="entry name" value="Winged helix' DNA-binding domain"/>
    <property type="match status" value="1"/>
</dbReference>
<dbReference type="SUPFAM" id="SSF53850">
    <property type="entry name" value="Periplasmic binding protein-like II"/>
    <property type="match status" value="1"/>
</dbReference>
<comment type="similarity">
    <text evidence="1">Belongs to the LysR transcriptional regulatory family.</text>
</comment>
<sequence>MDRFAGMRVFVKAVEAGSISSAALELEISSQLAGKQIRALEDGLGVKLLARTTRRQSLTDSGQVFYERAKNILAEMDVAEALMAETRSEPRGRLRISAPVTFGSHALAPGLSEYLRRHPEVSVDLNLTNRNVDLVEEGFDVIFRAGDLPDSSLIAKRLAPYHLILCAAPAYIESAGSLETPQDLAAHECLIFTHSSLRTHWSFIGPEGRVTVPIAGRFCANSGEALRAAALSGMGILFQPYELVADEISAGKLVRLLPEYEPPPRALHALYASDRQMTPKLRSFLDFTTEKFGEGKRREIRD</sequence>
<evidence type="ECO:0000256" key="1">
    <source>
        <dbReference type="ARBA" id="ARBA00009437"/>
    </source>
</evidence>
<evidence type="ECO:0000256" key="2">
    <source>
        <dbReference type="ARBA" id="ARBA00023015"/>
    </source>
</evidence>
<dbReference type="Proteomes" id="UP000620262">
    <property type="component" value="Unassembled WGS sequence"/>
</dbReference>
<dbReference type="InterPro" id="IPR036388">
    <property type="entry name" value="WH-like_DNA-bd_sf"/>
</dbReference>
<dbReference type="InterPro" id="IPR000847">
    <property type="entry name" value="LysR_HTH_N"/>
</dbReference>
<dbReference type="RefSeq" id="WP_192728537.1">
    <property type="nucleotide sequence ID" value="NZ_BAAAVL010000001.1"/>
</dbReference>
<dbReference type="InterPro" id="IPR005119">
    <property type="entry name" value="LysR_subst-bd"/>
</dbReference>
<keyword evidence="7" id="KW-1185">Reference proteome</keyword>
<dbReference type="EMBL" id="JADBEC010000001">
    <property type="protein sequence ID" value="MBE1504518.1"/>
    <property type="molecule type" value="Genomic_DNA"/>
</dbReference>
<dbReference type="PANTHER" id="PTHR30537:SF5">
    <property type="entry name" value="HTH-TYPE TRANSCRIPTIONAL ACTIVATOR TTDR-RELATED"/>
    <property type="match status" value="1"/>
</dbReference>
<dbReference type="PANTHER" id="PTHR30537">
    <property type="entry name" value="HTH-TYPE TRANSCRIPTIONAL REGULATOR"/>
    <property type="match status" value="1"/>
</dbReference>
<evidence type="ECO:0000313" key="6">
    <source>
        <dbReference type="EMBL" id="MBE1504518.1"/>
    </source>
</evidence>
<evidence type="ECO:0000313" key="7">
    <source>
        <dbReference type="Proteomes" id="UP000620262"/>
    </source>
</evidence>
<dbReference type="InterPro" id="IPR036390">
    <property type="entry name" value="WH_DNA-bd_sf"/>
</dbReference>
<proteinExistence type="inferred from homology"/>
<evidence type="ECO:0000256" key="3">
    <source>
        <dbReference type="ARBA" id="ARBA00023125"/>
    </source>
</evidence>
<evidence type="ECO:0000256" key="4">
    <source>
        <dbReference type="ARBA" id="ARBA00023163"/>
    </source>
</evidence>
<dbReference type="Gene3D" id="3.40.190.290">
    <property type="match status" value="1"/>
</dbReference>
<keyword evidence="4" id="KW-0804">Transcription</keyword>
<organism evidence="6 7">
    <name type="scientific">Rhizobium viscosum</name>
    <name type="common">Arthrobacter viscosus</name>
    <dbReference type="NCBI Taxonomy" id="1673"/>
    <lineage>
        <taxon>Bacteria</taxon>
        <taxon>Pseudomonadati</taxon>
        <taxon>Pseudomonadota</taxon>
        <taxon>Alphaproteobacteria</taxon>
        <taxon>Hyphomicrobiales</taxon>
        <taxon>Rhizobiaceae</taxon>
        <taxon>Rhizobium/Agrobacterium group</taxon>
        <taxon>Rhizobium</taxon>
    </lineage>
</organism>
<feature type="domain" description="HTH lysR-type" evidence="5">
    <location>
        <begin position="1"/>
        <end position="59"/>
    </location>
</feature>
<dbReference type="InterPro" id="IPR058163">
    <property type="entry name" value="LysR-type_TF_proteobact-type"/>
</dbReference>
<accession>A0ABR9IMX0</accession>
<dbReference type="PROSITE" id="PS50931">
    <property type="entry name" value="HTH_LYSR"/>
    <property type="match status" value="1"/>
</dbReference>
<dbReference type="CDD" id="cd08477">
    <property type="entry name" value="PBP2_CrgA_like_8"/>
    <property type="match status" value="1"/>
</dbReference>
<keyword evidence="2" id="KW-0805">Transcription regulation</keyword>
<name>A0ABR9IMX0_RHIVS</name>
<dbReference type="GO" id="GO:0003677">
    <property type="term" value="F:DNA binding"/>
    <property type="evidence" value="ECO:0007669"/>
    <property type="project" value="UniProtKB-KW"/>
</dbReference>
<evidence type="ECO:0000259" key="5">
    <source>
        <dbReference type="PROSITE" id="PS50931"/>
    </source>
</evidence>
<comment type="caution">
    <text evidence="6">The sequence shown here is derived from an EMBL/GenBank/DDBJ whole genome shotgun (WGS) entry which is preliminary data.</text>
</comment>
<keyword evidence="3 6" id="KW-0238">DNA-binding</keyword>
<gene>
    <name evidence="6" type="ORF">H4W29_001699</name>
</gene>
<dbReference type="Pfam" id="PF03466">
    <property type="entry name" value="LysR_substrate"/>
    <property type="match status" value="1"/>
</dbReference>
<dbReference type="Gene3D" id="1.10.10.10">
    <property type="entry name" value="Winged helix-like DNA-binding domain superfamily/Winged helix DNA-binding domain"/>
    <property type="match status" value="1"/>
</dbReference>